<organism evidence="4 5">
    <name type="scientific">Methanolacinia petrolearia (strain DSM 11571 / OCM 486 / SEBR 4847)</name>
    <name type="common">Methanoplanus petrolearius</name>
    <dbReference type="NCBI Taxonomy" id="679926"/>
    <lineage>
        <taxon>Archaea</taxon>
        <taxon>Methanobacteriati</taxon>
        <taxon>Methanobacteriota</taxon>
        <taxon>Stenosarchaea group</taxon>
        <taxon>Methanomicrobia</taxon>
        <taxon>Methanomicrobiales</taxon>
        <taxon>Methanomicrobiaceae</taxon>
        <taxon>Methanolacinia</taxon>
    </lineage>
</organism>
<dbReference type="RefSeq" id="WP_013328095.1">
    <property type="nucleotide sequence ID" value="NC_014507.1"/>
</dbReference>
<dbReference type="PANTHER" id="PTHR36530:SF1">
    <property type="entry name" value="AMOEBIASIN-1"/>
    <property type="match status" value="1"/>
</dbReference>
<dbReference type="AlphaFoldDB" id="E1RE25"/>
<dbReference type="KEGG" id="mpi:Mpet_0138"/>
<accession>E1RE25</accession>
<dbReference type="eggNOG" id="arCOG03544">
    <property type="taxonomic scope" value="Archaea"/>
</dbReference>
<feature type="domain" description="Proteinase inhibitor I42 chagasin" evidence="3">
    <location>
        <begin position="41"/>
        <end position="127"/>
    </location>
</feature>
<dbReference type="SUPFAM" id="SSF141066">
    <property type="entry name" value="ICP-like"/>
    <property type="match status" value="1"/>
</dbReference>
<gene>
    <name evidence="4" type="ordered locus">Mpet_0138</name>
</gene>
<dbReference type="HOGENOM" id="CLU_102057_0_1_2"/>
<evidence type="ECO:0000256" key="1">
    <source>
        <dbReference type="ARBA" id="ARBA00022690"/>
    </source>
</evidence>
<sequence precursor="true">MKMAYSFAAVLLLAACLLFAGCTGTCTTMLYDDDNGKTVDVSKDCEIMIELTENPTTGYTWELTAPGLTYVSDEYVPDANSEGLVGAGGVHVFIYKAENTGIFNIEGIYKRSWEETSTDDTTWSATVVVK</sequence>
<dbReference type="EMBL" id="CP002117">
    <property type="protein sequence ID" value="ADN34916.1"/>
    <property type="molecule type" value="Genomic_DNA"/>
</dbReference>
<reference evidence="4 5" key="1">
    <citation type="journal article" date="2010" name="Stand. Genomic Sci.">
        <title>Complete genome sequence of Methanoplanus petrolearius type strain (SEBR 4847).</title>
        <authorList>
            <person name="Brambilla E."/>
            <person name="Djao O.D."/>
            <person name="Daligault H."/>
            <person name="Lapidus A."/>
            <person name="Lucas S."/>
            <person name="Hammon N."/>
            <person name="Nolan M."/>
            <person name="Tice H."/>
            <person name="Cheng J.F."/>
            <person name="Han C."/>
            <person name="Tapia R."/>
            <person name="Goodwin L."/>
            <person name="Pitluck S."/>
            <person name="Liolios K."/>
            <person name="Ivanova N."/>
            <person name="Mavromatis K."/>
            <person name="Mikhailova N."/>
            <person name="Pati A."/>
            <person name="Chen A."/>
            <person name="Palaniappan K."/>
            <person name="Land M."/>
            <person name="Hauser L."/>
            <person name="Chang Y.J."/>
            <person name="Jeffries C.D."/>
            <person name="Rohde M."/>
            <person name="Spring S."/>
            <person name="Sikorski J."/>
            <person name="Goker M."/>
            <person name="Woyke T."/>
            <person name="Bristow J."/>
            <person name="Eisen J.A."/>
            <person name="Markowitz V."/>
            <person name="Hugenholtz P."/>
            <person name="Kyrpides N.C."/>
            <person name="Klenk H.P."/>
        </authorList>
    </citation>
    <scope>NUCLEOTIDE SEQUENCE [LARGE SCALE GENOMIC DNA]</scope>
    <source>
        <strain evidence="5">DSM 11571 / OCM 486 / SEBR 4847</strain>
    </source>
</reference>
<keyword evidence="1" id="KW-0646">Protease inhibitor</keyword>
<name>E1RE25_METP4</name>
<dbReference type="OrthoDB" id="28968at2157"/>
<evidence type="ECO:0000313" key="5">
    <source>
        <dbReference type="Proteomes" id="UP000006565"/>
    </source>
</evidence>
<protein>
    <submittedName>
        <fullName evidence="4">Proteinase inhibitor I42, chagasin</fullName>
    </submittedName>
</protein>
<keyword evidence="5" id="KW-1185">Reference proteome</keyword>
<dbReference type="InterPro" id="IPR052781">
    <property type="entry name" value="Cys_protease_inhibitor_I42"/>
</dbReference>
<dbReference type="PROSITE" id="PS51257">
    <property type="entry name" value="PROKAR_LIPOPROTEIN"/>
    <property type="match status" value="1"/>
</dbReference>
<dbReference type="Proteomes" id="UP000006565">
    <property type="component" value="Chromosome"/>
</dbReference>
<keyword evidence="2" id="KW-0789">Thiol protease inhibitor</keyword>
<dbReference type="Pfam" id="PF09394">
    <property type="entry name" value="Inhibitor_I42"/>
    <property type="match status" value="1"/>
</dbReference>
<dbReference type="Gene3D" id="2.60.40.2020">
    <property type="match status" value="1"/>
</dbReference>
<evidence type="ECO:0000313" key="4">
    <source>
        <dbReference type="EMBL" id="ADN34916.1"/>
    </source>
</evidence>
<evidence type="ECO:0000256" key="2">
    <source>
        <dbReference type="ARBA" id="ARBA00022704"/>
    </source>
</evidence>
<dbReference type="GeneID" id="9742578"/>
<evidence type="ECO:0000259" key="3">
    <source>
        <dbReference type="Pfam" id="PF09394"/>
    </source>
</evidence>
<proteinExistence type="predicted"/>
<dbReference type="GO" id="GO:0004869">
    <property type="term" value="F:cysteine-type endopeptidase inhibitor activity"/>
    <property type="evidence" value="ECO:0007669"/>
    <property type="project" value="UniProtKB-KW"/>
</dbReference>
<dbReference type="InterPro" id="IPR018990">
    <property type="entry name" value="Prot_inh_I42_chagasin"/>
</dbReference>
<dbReference type="PANTHER" id="PTHR36530">
    <property type="entry name" value="INHIBITOR OF CYSTEINE PEPTIDASE"/>
    <property type="match status" value="1"/>
</dbReference>
<dbReference type="InterPro" id="IPR036331">
    <property type="entry name" value="Chagasin-like_sf"/>
</dbReference>
<dbReference type="STRING" id="679926.Mpet_0138"/>